<gene>
    <name evidence="1" type="ORF">BFJ69_g9893</name>
</gene>
<name>A0A420MXH6_FUSOX</name>
<reference evidence="1 2" key="1">
    <citation type="journal article" date="2018" name="Sci. Rep.">
        <title>Characterisation of pathogen-specific regions and novel effector candidates in Fusarium oxysporum f. sp. cepae.</title>
        <authorList>
            <person name="Armitage A.D."/>
            <person name="Taylor A."/>
            <person name="Sobczyk M.K."/>
            <person name="Baxter L."/>
            <person name="Greenfield B.P."/>
            <person name="Bates H.J."/>
            <person name="Wilson F."/>
            <person name="Jackson A.C."/>
            <person name="Ott S."/>
            <person name="Harrison R.J."/>
            <person name="Clarkson J.P."/>
        </authorList>
    </citation>
    <scope>NUCLEOTIDE SEQUENCE [LARGE SCALE GENOMIC DNA]</scope>
    <source>
        <strain evidence="1 2">Fo_A13</strain>
    </source>
</reference>
<dbReference type="EMBL" id="MRCX01000094">
    <property type="protein sequence ID" value="RKK72693.1"/>
    <property type="molecule type" value="Genomic_DNA"/>
</dbReference>
<evidence type="ECO:0000313" key="1">
    <source>
        <dbReference type="EMBL" id="RKK72693.1"/>
    </source>
</evidence>
<organism evidence="1 2">
    <name type="scientific">Fusarium oxysporum</name>
    <name type="common">Fusarium vascular wilt</name>
    <dbReference type="NCBI Taxonomy" id="5507"/>
    <lineage>
        <taxon>Eukaryota</taxon>
        <taxon>Fungi</taxon>
        <taxon>Dikarya</taxon>
        <taxon>Ascomycota</taxon>
        <taxon>Pezizomycotina</taxon>
        <taxon>Sordariomycetes</taxon>
        <taxon>Hypocreomycetidae</taxon>
        <taxon>Hypocreales</taxon>
        <taxon>Nectriaceae</taxon>
        <taxon>Fusarium</taxon>
        <taxon>Fusarium oxysporum species complex</taxon>
    </lineage>
</organism>
<proteinExistence type="predicted"/>
<sequence length="34" mass="3527">MTAAFTAGLHLEIRSSKATSVPCPAEEAGWVPVV</sequence>
<dbReference type="AlphaFoldDB" id="A0A420MXH6"/>
<evidence type="ECO:0000313" key="2">
    <source>
        <dbReference type="Proteomes" id="UP000285084"/>
    </source>
</evidence>
<accession>A0A420MXH6</accession>
<dbReference type="Proteomes" id="UP000285084">
    <property type="component" value="Unassembled WGS sequence"/>
</dbReference>
<protein>
    <submittedName>
        <fullName evidence="1">Uncharacterized protein</fullName>
    </submittedName>
</protein>
<comment type="caution">
    <text evidence="1">The sequence shown here is derived from an EMBL/GenBank/DDBJ whole genome shotgun (WGS) entry which is preliminary data.</text>
</comment>